<evidence type="ECO:0000256" key="1">
    <source>
        <dbReference type="ARBA" id="ARBA00005445"/>
    </source>
</evidence>
<accession>A0AAD7DX85</accession>
<evidence type="ECO:0000313" key="4">
    <source>
        <dbReference type="Proteomes" id="UP001221757"/>
    </source>
</evidence>
<feature type="non-terminal residue" evidence="3">
    <location>
        <position position="309"/>
    </location>
</feature>
<organism evidence="3 4">
    <name type="scientific">Mycena rosella</name>
    <name type="common">Pink bonnet</name>
    <name type="synonym">Agaricus rosellus</name>
    <dbReference type="NCBI Taxonomy" id="1033263"/>
    <lineage>
        <taxon>Eukaryota</taxon>
        <taxon>Fungi</taxon>
        <taxon>Dikarya</taxon>
        <taxon>Basidiomycota</taxon>
        <taxon>Agaricomycotina</taxon>
        <taxon>Agaricomycetes</taxon>
        <taxon>Agaricomycetidae</taxon>
        <taxon>Agaricales</taxon>
        <taxon>Marasmiineae</taxon>
        <taxon>Mycenaceae</taxon>
        <taxon>Mycena</taxon>
    </lineage>
</organism>
<dbReference type="Proteomes" id="UP001221757">
    <property type="component" value="Unassembled WGS sequence"/>
</dbReference>
<dbReference type="InterPro" id="IPR021884">
    <property type="entry name" value="Ice-bd_prot"/>
</dbReference>
<dbReference type="Pfam" id="PF11999">
    <property type="entry name" value="Ice_binding"/>
    <property type="match status" value="1"/>
</dbReference>
<keyword evidence="4" id="KW-1185">Reference proteome</keyword>
<evidence type="ECO:0008006" key="5">
    <source>
        <dbReference type="Google" id="ProtNLM"/>
    </source>
</evidence>
<evidence type="ECO:0000313" key="3">
    <source>
        <dbReference type="EMBL" id="KAJ7701103.1"/>
    </source>
</evidence>
<sequence>ALGSVVAVGPAAVNLRTAGNYAILSQSGVSTVPPSAITGNVGVSPIAATALTGFSLTLDPTGKFSTSGQVVGKLFAASYTSPTPTILTVAIGDMGAAYNNASDRANPTFSNLASGAIGGLVLGPGLYKWTSGVSIGSDVTIAGGATDTWIFQVSGTLTIAGAKKMVLSGGALASNIVWVVAGAVTTGAGSHVEGVILGKTSITLQTGTTANSRLLSQTFVALQKVRDIFSACRVVVADVLPLGYCHQISYGLFYFLVPNHRTCSTITISPWCSGFEIHSVIFASLVSDAFEPKKNYSFLSLLHLYLCHI</sequence>
<comment type="similarity">
    <text evidence="1">Belongs to the ice-binding protein family.</text>
</comment>
<comment type="caution">
    <text evidence="3">The sequence shown here is derived from an EMBL/GenBank/DDBJ whole genome shotgun (WGS) entry which is preliminary data.</text>
</comment>
<proteinExistence type="inferred from homology"/>
<dbReference type="AlphaFoldDB" id="A0AAD7DX85"/>
<gene>
    <name evidence="3" type="ORF">B0H17DRAFT_924737</name>
</gene>
<reference evidence="3" key="1">
    <citation type="submission" date="2023-03" db="EMBL/GenBank/DDBJ databases">
        <title>Massive genome expansion in bonnet fungi (Mycena s.s.) driven by repeated elements and novel gene families across ecological guilds.</title>
        <authorList>
            <consortium name="Lawrence Berkeley National Laboratory"/>
            <person name="Harder C.B."/>
            <person name="Miyauchi S."/>
            <person name="Viragh M."/>
            <person name="Kuo A."/>
            <person name="Thoen E."/>
            <person name="Andreopoulos B."/>
            <person name="Lu D."/>
            <person name="Skrede I."/>
            <person name="Drula E."/>
            <person name="Henrissat B."/>
            <person name="Morin E."/>
            <person name="Kohler A."/>
            <person name="Barry K."/>
            <person name="LaButti K."/>
            <person name="Morin E."/>
            <person name="Salamov A."/>
            <person name="Lipzen A."/>
            <person name="Mereny Z."/>
            <person name="Hegedus B."/>
            <person name="Baldrian P."/>
            <person name="Stursova M."/>
            <person name="Weitz H."/>
            <person name="Taylor A."/>
            <person name="Grigoriev I.V."/>
            <person name="Nagy L.G."/>
            <person name="Martin F."/>
            <person name="Kauserud H."/>
        </authorList>
    </citation>
    <scope>NUCLEOTIDE SEQUENCE</scope>
    <source>
        <strain evidence="3">CBHHK067</strain>
    </source>
</reference>
<name>A0AAD7DX85_MYCRO</name>
<keyword evidence="2" id="KW-0732">Signal</keyword>
<evidence type="ECO:0000256" key="2">
    <source>
        <dbReference type="ARBA" id="ARBA00022729"/>
    </source>
</evidence>
<protein>
    <recommendedName>
        <fullName evidence="5">Antifreeze protein</fullName>
    </recommendedName>
</protein>
<dbReference type="EMBL" id="JARKIE010000018">
    <property type="protein sequence ID" value="KAJ7701103.1"/>
    <property type="molecule type" value="Genomic_DNA"/>
</dbReference>